<organism evidence="1 2">
    <name type="scientific">Capsicum annuum</name>
    <name type="common">Capsicum pepper</name>
    <dbReference type="NCBI Taxonomy" id="4072"/>
    <lineage>
        <taxon>Eukaryota</taxon>
        <taxon>Viridiplantae</taxon>
        <taxon>Streptophyta</taxon>
        <taxon>Embryophyta</taxon>
        <taxon>Tracheophyta</taxon>
        <taxon>Spermatophyta</taxon>
        <taxon>Magnoliopsida</taxon>
        <taxon>eudicotyledons</taxon>
        <taxon>Gunneridae</taxon>
        <taxon>Pentapetalae</taxon>
        <taxon>asterids</taxon>
        <taxon>lamiids</taxon>
        <taxon>Solanales</taxon>
        <taxon>Solanaceae</taxon>
        <taxon>Solanoideae</taxon>
        <taxon>Capsiceae</taxon>
        <taxon>Capsicum</taxon>
    </lineage>
</organism>
<reference evidence="1 2" key="2">
    <citation type="journal article" date="2017" name="Genome Biol.">
        <title>New reference genome sequences of hot pepper reveal the massive evolution of plant disease-resistance genes by retroduplication.</title>
        <authorList>
            <person name="Kim S."/>
            <person name="Park J."/>
            <person name="Yeom S.I."/>
            <person name="Kim Y.M."/>
            <person name="Seo E."/>
            <person name="Kim K.T."/>
            <person name="Kim M.S."/>
            <person name="Lee J.M."/>
            <person name="Cheong K."/>
            <person name="Shin H.S."/>
            <person name="Kim S.B."/>
            <person name="Han K."/>
            <person name="Lee J."/>
            <person name="Park M."/>
            <person name="Lee H.A."/>
            <person name="Lee H.Y."/>
            <person name="Lee Y."/>
            <person name="Oh S."/>
            <person name="Lee J.H."/>
            <person name="Choi E."/>
            <person name="Choi E."/>
            <person name="Lee S.E."/>
            <person name="Jeon J."/>
            <person name="Kim H."/>
            <person name="Choi G."/>
            <person name="Song H."/>
            <person name="Lee J."/>
            <person name="Lee S.C."/>
            <person name="Kwon J.K."/>
            <person name="Lee H.Y."/>
            <person name="Koo N."/>
            <person name="Hong Y."/>
            <person name="Kim R.W."/>
            <person name="Kang W.H."/>
            <person name="Huh J.H."/>
            <person name="Kang B.C."/>
            <person name="Yang T.J."/>
            <person name="Lee Y.H."/>
            <person name="Bennetzen J.L."/>
            <person name="Choi D."/>
        </authorList>
    </citation>
    <scope>NUCLEOTIDE SEQUENCE [LARGE SCALE GENOMIC DNA]</scope>
    <source>
        <strain evidence="2">cv. CM334</strain>
    </source>
</reference>
<name>A0A2G3AGU4_CAPAN</name>
<dbReference type="AlphaFoldDB" id="A0A2G3AGU4"/>
<reference evidence="1 2" key="1">
    <citation type="journal article" date="2014" name="Nat. Genet.">
        <title>Genome sequence of the hot pepper provides insights into the evolution of pungency in Capsicum species.</title>
        <authorList>
            <person name="Kim S."/>
            <person name="Park M."/>
            <person name="Yeom S.I."/>
            <person name="Kim Y.M."/>
            <person name="Lee J.M."/>
            <person name="Lee H.A."/>
            <person name="Seo E."/>
            <person name="Choi J."/>
            <person name="Cheong K."/>
            <person name="Kim K.T."/>
            <person name="Jung K."/>
            <person name="Lee G.W."/>
            <person name="Oh S.K."/>
            <person name="Bae C."/>
            <person name="Kim S.B."/>
            <person name="Lee H.Y."/>
            <person name="Kim S.Y."/>
            <person name="Kim M.S."/>
            <person name="Kang B.C."/>
            <person name="Jo Y.D."/>
            <person name="Yang H.B."/>
            <person name="Jeong H.J."/>
            <person name="Kang W.H."/>
            <person name="Kwon J.K."/>
            <person name="Shin C."/>
            <person name="Lim J.Y."/>
            <person name="Park J.H."/>
            <person name="Huh J.H."/>
            <person name="Kim J.S."/>
            <person name="Kim B.D."/>
            <person name="Cohen O."/>
            <person name="Paran I."/>
            <person name="Suh M.C."/>
            <person name="Lee S.B."/>
            <person name="Kim Y.K."/>
            <person name="Shin Y."/>
            <person name="Noh S.J."/>
            <person name="Park J."/>
            <person name="Seo Y.S."/>
            <person name="Kwon S.Y."/>
            <person name="Kim H.A."/>
            <person name="Park J.M."/>
            <person name="Kim H.J."/>
            <person name="Choi S.B."/>
            <person name="Bosland P.W."/>
            <person name="Reeves G."/>
            <person name="Jo S.H."/>
            <person name="Lee B.W."/>
            <person name="Cho H.T."/>
            <person name="Choi H.S."/>
            <person name="Lee M.S."/>
            <person name="Yu Y."/>
            <person name="Do Choi Y."/>
            <person name="Park B.S."/>
            <person name="van Deynze A."/>
            <person name="Ashrafi H."/>
            <person name="Hill T."/>
            <person name="Kim W.T."/>
            <person name="Pai H.S."/>
            <person name="Ahn H.K."/>
            <person name="Yeam I."/>
            <person name="Giovannoni J.J."/>
            <person name="Rose J.K."/>
            <person name="Sorensen I."/>
            <person name="Lee S.J."/>
            <person name="Kim R.W."/>
            <person name="Choi I.Y."/>
            <person name="Choi B.S."/>
            <person name="Lim J.S."/>
            <person name="Lee Y.H."/>
            <person name="Choi D."/>
        </authorList>
    </citation>
    <scope>NUCLEOTIDE SEQUENCE [LARGE SCALE GENOMIC DNA]</scope>
    <source>
        <strain evidence="2">cv. CM334</strain>
    </source>
</reference>
<evidence type="ECO:0000313" key="1">
    <source>
        <dbReference type="EMBL" id="PHT93461.1"/>
    </source>
</evidence>
<evidence type="ECO:0000313" key="2">
    <source>
        <dbReference type="Proteomes" id="UP000222542"/>
    </source>
</evidence>
<keyword evidence="2" id="KW-1185">Reference proteome</keyword>
<protein>
    <recommendedName>
        <fullName evidence="3">Protein FAR1-RELATED SEQUENCE</fullName>
    </recommendedName>
</protein>
<proteinExistence type="predicted"/>
<dbReference type="Proteomes" id="UP000222542">
    <property type="component" value="Unassembled WGS sequence"/>
</dbReference>
<sequence length="98" mass="11460">MFKSTLQMNVSLNFEKFALRHALKILDILNVKDMIPAYYILKMWTKDVANMHEMDINLVTKDSNPKVEVIARVWQKEAFLHGAFNNCLKDHPIIPMEV</sequence>
<comment type="caution">
    <text evidence="1">The sequence shown here is derived from an EMBL/GenBank/DDBJ whole genome shotgun (WGS) entry which is preliminary data.</text>
</comment>
<dbReference type="EMBL" id="AYRZ02000001">
    <property type="protein sequence ID" value="PHT93461.1"/>
    <property type="molecule type" value="Genomic_DNA"/>
</dbReference>
<evidence type="ECO:0008006" key="3">
    <source>
        <dbReference type="Google" id="ProtNLM"/>
    </source>
</evidence>
<accession>A0A2G3AGU4</accession>
<gene>
    <name evidence="1" type="ORF">T459_01343</name>
</gene>
<dbReference type="Gramene" id="PHT93461">
    <property type="protein sequence ID" value="PHT93461"/>
    <property type="gene ID" value="T459_01343"/>
</dbReference>